<dbReference type="SUPFAM" id="SSF47203">
    <property type="entry name" value="Acyl-CoA dehydrogenase C-terminal domain-like"/>
    <property type="match status" value="1"/>
</dbReference>
<dbReference type="Gene3D" id="1.20.140.10">
    <property type="entry name" value="Butyryl-CoA Dehydrogenase, subunit A, domain 3"/>
    <property type="match status" value="1"/>
</dbReference>
<dbReference type="PANTHER" id="PTHR43884:SF20">
    <property type="entry name" value="ACYL-COA DEHYDROGENASE FADE28"/>
    <property type="match status" value="1"/>
</dbReference>
<dbReference type="Gene3D" id="2.40.110.10">
    <property type="entry name" value="Butyryl-CoA Dehydrogenase, subunit A, domain 2"/>
    <property type="match status" value="1"/>
</dbReference>
<protein>
    <submittedName>
        <fullName evidence="8">Putative acyl-CoA dehydrogenase</fullName>
    </submittedName>
</protein>
<comment type="similarity">
    <text evidence="2">Belongs to the acyl-CoA dehydrogenase family.</text>
</comment>
<evidence type="ECO:0000256" key="5">
    <source>
        <dbReference type="ARBA" id="ARBA00023002"/>
    </source>
</evidence>
<dbReference type="GO" id="GO:0003995">
    <property type="term" value="F:acyl-CoA dehydrogenase activity"/>
    <property type="evidence" value="ECO:0007669"/>
    <property type="project" value="TreeGrafter"/>
</dbReference>
<dbReference type="RefSeq" id="WP_037227344.1">
    <property type="nucleotide sequence ID" value="NZ_BAWF01000005.1"/>
</dbReference>
<evidence type="ECO:0000256" key="4">
    <source>
        <dbReference type="ARBA" id="ARBA00022827"/>
    </source>
</evidence>
<feature type="domain" description="Acyl-CoA dehydrogenase/oxidase N-terminal" evidence="7">
    <location>
        <begin position="13"/>
        <end position="96"/>
    </location>
</feature>
<reference evidence="8 9" key="1">
    <citation type="submission" date="2014-02" db="EMBL/GenBank/DDBJ databases">
        <title>Whole genome shotgun sequence of Rhodococcus wratislaviensis NBRC 100605.</title>
        <authorList>
            <person name="Hosoyama A."/>
            <person name="Tsuchikane K."/>
            <person name="Yoshida I."/>
            <person name="Ohji S."/>
            <person name="Ichikawa N."/>
            <person name="Yamazoe A."/>
            <person name="Fujita N."/>
        </authorList>
    </citation>
    <scope>NUCLEOTIDE SEQUENCE [LARGE SCALE GENOMIC DNA]</scope>
    <source>
        <strain evidence="8 9">NBRC 100605</strain>
    </source>
</reference>
<proteinExistence type="inferred from homology"/>
<keyword evidence="5" id="KW-0560">Oxidoreductase</keyword>
<evidence type="ECO:0000256" key="3">
    <source>
        <dbReference type="ARBA" id="ARBA00022630"/>
    </source>
</evidence>
<dbReference type="InterPro" id="IPR046373">
    <property type="entry name" value="Acyl-CoA_Oxase/DH_mid-dom_sf"/>
</dbReference>
<accession>X0PXI3</accession>
<sequence>MPELAGDRAFLGEDQLELRRTIQAFLGKHVDESAVRRQVETADRFDRAVWARMTTELGLPALAVPEERGGFGATALEVAVVAEELGAALAPQPFLPVVLAAAGLATLDDRSSTVVLESIVDGGVVAVVPPPTAVGASRGSQSVRVLGTGDTARLTGKADFVISGAQADRFLVYTDRPEGPLLVTLTTGDGVTVQERTCLDNTRPQACLVFDDVPATVLASGPESAAAWSRAQRWGLLVLAAGEAGVARRCLEMSVEYGGVRKQFGRLIGSHQAIKHRCTDMLIALDLARAAVRDAAIAVRDERPDAGTAVHQARYLAQQAAEFATRECIQVHGGIGFTWEHPAHLYYKRARADAAVLGSSTDQLDAFAALTLQTPSRSRT</sequence>
<dbReference type="CDD" id="cd00567">
    <property type="entry name" value="ACAD"/>
    <property type="match status" value="1"/>
</dbReference>
<dbReference type="InterPro" id="IPR009075">
    <property type="entry name" value="AcylCo_DH/oxidase_C"/>
</dbReference>
<evidence type="ECO:0000313" key="9">
    <source>
        <dbReference type="Proteomes" id="UP000019491"/>
    </source>
</evidence>
<dbReference type="Pfam" id="PF00441">
    <property type="entry name" value="Acyl-CoA_dh_1"/>
    <property type="match status" value="1"/>
</dbReference>
<evidence type="ECO:0000256" key="1">
    <source>
        <dbReference type="ARBA" id="ARBA00001974"/>
    </source>
</evidence>
<comment type="cofactor">
    <cofactor evidence="1">
        <name>FAD</name>
        <dbReference type="ChEBI" id="CHEBI:57692"/>
    </cofactor>
</comment>
<dbReference type="OrthoDB" id="8677713at2"/>
<dbReference type="Gene3D" id="1.10.540.10">
    <property type="entry name" value="Acyl-CoA dehydrogenase/oxidase, N-terminal domain"/>
    <property type="match status" value="1"/>
</dbReference>
<dbReference type="InterPro" id="IPR013786">
    <property type="entry name" value="AcylCoA_DH/ox_N"/>
</dbReference>
<name>X0PXI3_RHOWR</name>
<evidence type="ECO:0000259" key="7">
    <source>
        <dbReference type="Pfam" id="PF02771"/>
    </source>
</evidence>
<dbReference type="GO" id="GO:0050660">
    <property type="term" value="F:flavin adenine dinucleotide binding"/>
    <property type="evidence" value="ECO:0007669"/>
    <property type="project" value="InterPro"/>
</dbReference>
<dbReference type="InterPro" id="IPR009100">
    <property type="entry name" value="AcylCoA_DH/oxidase_NM_dom_sf"/>
</dbReference>
<dbReference type="PANTHER" id="PTHR43884">
    <property type="entry name" value="ACYL-COA DEHYDROGENASE"/>
    <property type="match status" value="1"/>
</dbReference>
<keyword evidence="4" id="KW-0274">FAD</keyword>
<dbReference type="AlphaFoldDB" id="X0PXI3"/>
<evidence type="ECO:0000256" key="2">
    <source>
        <dbReference type="ARBA" id="ARBA00009347"/>
    </source>
</evidence>
<keyword evidence="9" id="KW-1185">Reference proteome</keyword>
<dbReference type="Pfam" id="PF02771">
    <property type="entry name" value="Acyl-CoA_dh_N"/>
    <property type="match status" value="1"/>
</dbReference>
<feature type="domain" description="Acyl-CoA dehydrogenase/oxidase C-terminal" evidence="6">
    <location>
        <begin position="237"/>
        <end position="365"/>
    </location>
</feature>
<organism evidence="8 9">
    <name type="scientific">Rhodococcus wratislaviensis NBRC 100605</name>
    <dbReference type="NCBI Taxonomy" id="1219028"/>
    <lineage>
        <taxon>Bacteria</taxon>
        <taxon>Bacillati</taxon>
        <taxon>Actinomycetota</taxon>
        <taxon>Actinomycetes</taxon>
        <taxon>Mycobacteriales</taxon>
        <taxon>Nocardiaceae</taxon>
        <taxon>Rhodococcus</taxon>
    </lineage>
</organism>
<comment type="caution">
    <text evidence="8">The sequence shown here is derived from an EMBL/GenBank/DDBJ whole genome shotgun (WGS) entry which is preliminary data.</text>
</comment>
<dbReference type="SUPFAM" id="SSF56645">
    <property type="entry name" value="Acyl-CoA dehydrogenase NM domain-like"/>
    <property type="match status" value="1"/>
</dbReference>
<dbReference type="InterPro" id="IPR036250">
    <property type="entry name" value="AcylCo_DH-like_C"/>
</dbReference>
<dbReference type="InterPro" id="IPR037069">
    <property type="entry name" value="AcylCoA_DH/ox_N_sf"/>
</dbReference>
<dbReference type="EMBL" id="BAWF01000005">
    <property type="protein sequence ID" value="GAF43037.1"/>
    <property type="molecule type" value="Genomic_DNA"/>
</dbReference>
<evidence type="ECO:0000259" key="6">
    <source>
        <dbReference type="Pfam" id="PF00441"/>
    </source>
</evidence>
<evidence type="ECO:0000313" key="8">
    <source>
        <dbReference type="EMBL" id="GAF43037.1"/>
    </source>
</evidence>
<dbReference type="Proteomes" id="UP000019491">
    <property type="component" value="Unassembled WGS sequence"/>
</dbReference>
<keyword evidence="3" id="KW-0285">Flavoprotein</keyword>
<gene>
    <name evidence="8" type="ORF">RW1_005_01460</name>
</gene>